<organism evidence="2 3">
    <name type="scientific">Paenibacillus tyrfis</name>
    <dbReference type="NCBI Taxonomy" id="1501230"/>
    <lineage>
        <taxon>Bacteria</taxon>
        <taxon>Bacillati</taxon>
        <taxon>Bacillota</taxon>
        <taxon>Bacilli</taxon>
        <taxon>Bacillales</taxon>
        <taxon>Paenibacillaceae</taxon>
        <taxon>Paenibacillus</taxon>
    </lineage>
</organism>
<protein>
    <recommendedName>
        <fullName evidence="1">HTH cro/C1-type domain-containing protein</fullName>
    </recommendedName>
</protein>
<dbReference type="InterPro" id="IPR010982">
    <property type="entry name" value="Lambda_DNA-bd_dom_sf"/>
</dbReference>
<dbReference type="AlphaFoldDB" id="A0A081P2J5"/>
<sequence>MAVRYQEKTIADFIFQLRTEGKLTYSELEKLTGVSIPTIHKIESGVTKHPEYKTAKAFANAFPIFYEEIIKAYVEQEDGVETLFEILHEIVTSGKNLTLAPLAAIRILQSPQNKTEQSLQRLYDFTESIDIDSVKVSLYQVIVQYSRDHGIPIFVAKGLFRKYLIERTDLSKMKEAFREGEEILHYIDFLSLEERVSYYYKMALLAYTLKEYSKCIQLGHSGHAEDKTNSVLKERVALAICNSLWQLADYTAFEEHITLYEKLNYQIIIDRLKIFRAMILARTDRHMESLPLLWECLDEVKGVHRLPRLNLLLEVLLLTKDVDSIKNLINSNEECFFPIENATPYQYSEVGKYFRFKGKFMFGKGLVTQAIEAYLCSVEYFGKIGSHTDIIELSHDIFSALCSMKNQISLELLEKEKMVYNGIITEKGEV</sequence>
<dbReference type="Proteomes" id="UP000028123">
    <property type="component" value="Unassembled WGS sequence"/>
</dbReference>
<accession>A0A081P2J5</accession>
<dbReference type="Gene3D" id="1.10.260.40">
    <property type="entry name" value="lambda repressor-like DNA-binding domains"/>
    <property type="match status" value="1"/>
</dbReference>
<dbReference type="PROSITE" id="PS50943">
    <property type="entry name" value="HTH_CROC1"/>
    <property type="match status" value="1"/>
</dbReference>
<evidence type="ECO:0000313" key="2">
    <source>
        <dbReference type="EMBL" id="KEQ24918.1"/>
    </source>
</evidence>
<dbReference type="CDD" id="cd00093">
    <property type="entry name" value="HTH_XRE"/>
    <property type="match status" value="1"/>
</dbReference>
<dbReference type="EMBL" id="JNVM01000013">
    <property type="protein sequence ID" value="KEQ24918.1"/>
    <property type="molecule type" value="Genomic_DNA"/>
</dbReference>
<dbReference type="OrthoDB" id="2508844at2"/>
<reference evidence="2 3" key="1">
    <citation type="submission" date="2014-06" db="EMBL/GenBank/DDBJ databases">
        <title>Draft genome sequence of Paenibacillus sp. MSt1.</title>
        <authorList>
            <person name="Aw Y.K."/>
            <person name="Ong K.S."/>
            <person name="Gan H.M."/>
            <person name="Lee S.M."/>
        </authorList>
    </citation>
    <scope>NUCLEOTIDE SEQUENCE [LARGE SCALE GENOMIC DNA]</scope>
    <source>
        <strain evidence="2 3">MSt1</strain>
    </source>
</reference>
<proteinExistence type="predicted"/>
<dbReference type="RefSeq" id="WP_036684265.1">
    <property type="nucleotide sequence ID" value="NZ_JNVM01000013.1"/>
</dbReference>
<dbReference type="Pfam" id="PF01381">
    <property type="entry name" value="HTH_3"/>
    <property type="match status" value="1"/>
</dbReference>
<dbReference type="SUPFAM" id="SSF47413">
    <property type="entry name" value="lambda repressor-like DNA-binding domains"/>
    <property type="match status" value="1"/>
</dbReference>
<dbReference type="SMART" id="SM00530">
    <property type="entry name" value="HTH_XRE"/>
    <property type="match status" value="1"/>
</dbReference>
<name>A0A081P2J5_9BACL</name>
<feature type="domain" description="HTH cro/C1-type" evidence="1">
    <location>
        <begin position="16"/>
        <end position="69"/>
    </location>
</feature>
<evidence type="ECO:0000313" key="3">
    <source>
        <dbReference type="Proteomes" id="UP000028123"/>
    </source>
</evidence>
<dbReference type="InterPro" id="IPR001387">
    <property type="entry name" value="Cro/C1-type_HTH"/>
</dbReference>
<evidence type="ECO:0000259" key="1">
    <source>
        <dbReference type="PROSITE" id="PS50943"/>
    </source>
</evidence>
<gene>
    <name evidence="2" type="ORF">ET33_06040</name>
</gene>
<dbReference type="eggNOG" id="COG1396">
    <property type="taxonomic scope" value="Bacteria"/>
</dbReference>
<comment type="caution">
    <text evidence="2">The sequence shown here is derived from an EMBL/GenBank/DDBJ whole genome shotgun (WGS) entry which is preliminary data.</text>
</comment>
<keyword evidence="3" id="KW-1185">Reference proteome</keyword>
<dbReference type="GO" id="GO:0003677">
    <property type="term" value="F:DNA binding"/>
    <property type="evidence" value="ECO:0007669"/>
    <property type="project" value="InterPro"/>
</dbReference>